<evidence type="ECO:0000256" key="1">
    <source>
        <dbReference type="SAM" id="MobiDB-lite"/>
    </source>
</evidence>
<feature type="region of interest" description="Disordered" evidence="1">
    <location>
        <begin position="110"/>
        <end position="141"/>
    </location>
</feature>
<gene>
    <name evidence="2" type="ORF">CMV_001494</name>
</gene>
<dbReference type="EMBL" id="JRKL02000093">
    <property type="protein sequence ID" value="KAF3975244.1"/>
    <property type="molecule type" value="Genomic_DNA"/>
</dbReference>
<comment type="caution">
    <text evidence="2">The sequence shown here is derived from an EMBL/GenBank/DDBJ whole genome shotgun (WGS) entry which is preliminary data.</text>
</comment>
<sequence length="141" mass="15468">MWAARKGFRGWVLERGSGKGRDGFVEKRAEAWRLFAMDDSLSLVKVLPSSGHPSEEAKQYEATGKAIETTKEVAYNVAQPPIAPKEPAKEKESSQPMEIVLATLPIPTKEDVKGKGLTSTTTTPNQCPKTSKDKLVIKMKP</sequence>
<dbReference type="OrthoDB" id="10522898at2759"/>
<feature type="compositionally biased region" description="Polar residues" evidence="1">
    <location>
        <begin position="117"/>
        <end position="129"/>
    </location>
</feature>
<name>A0A8J4RVT4_9ROSI</name>
<reference evidence="2" key="1">
    <citation type="submission" date="2020-03" db="EMBL/GenBank/DDBJ databases">
        <title>Castanea mollissima Vanexum genome sequencing.</title>
        <authorList>
            <person name="Staton M."/>
        </authorList>
    </citation>
    <scope>NUCLEOTIDE SEQUENCE</scope>
    <source>
        <tissue evidence="2">Leaf</tissue>
    </source>
</reference>
<dbReference type="AlphaFoldDB" id="A0A8J4RVT4"/>
<evidence type="ECO:0000313" key="3">
    <source>
        <dbReference type="Proteomes" id="UP000737018"/>
    </source>
</evidence>
<accession>A0A8J4RVT4</accession>
<dbReference type="Proteomes" id="UP000737018">
    <property type="component" value="Unassembled WGS sequence"/>
</dbReference>
<organism evidence="2 3">
    <name type="scientific">Castanea mollissima</name>
    <name type="common">Chinese chestnut</name>
    <dbReference type="NCBI Taxonomy" id="60419"/>
    <lineage>
        <taxon>Eukaryota</taxon>
        <taxon>Viridiplantae</taxon>
        <taxon>Streptophyta</taxon>
        <taxon>Embryophyta</taxon>
        <taxon>Tracheophyta</taxon>
        <taxon>Spermatophyta</taxon>
        <taxon>Magnoliopsida</taxon>
        <taxon>eudicotyledons</taxon>
        <taxon>Gunneridae</taxon>
        <taxon>Pentapetalae</taxon>
        <taxon>rosids</taxon>
        <taxon>fabids</taxon>
        <taxon>Fagales</taxon>
        <taxon>Fagaceae</taxon>
        <taxon>Castanea</taxon>
    </lineage>
</organism>
<proteinExistence type="predicted"/>
<feature type="compositionally biased region" description="Basic and acidic residues" evidence="1">
    <location>
        <begin position="130"/>
        <end position="141"/>
    </location>
</feature>
<protein>
    <submittedName>
        <fullName evidence="2">Uncharacterized protein</fullName>
    </submittedName>
</protein>
<evidence type="ECO:0000313" key="2">
    <source>
        <dbReference type="EMBL" id="KAF3975244.1"/>
    </source>
</evidence>
<keyword evidence="3" id="KW-1185">Reference proteome</keyword>